<dbReference type="PANTHER" id="PTHR16311">
    <property type="entry name" value="THROMBOSPONDIN TYPE I DOMAIN-CONTAINING 1"/>
    <property type="match status" value="1"/>
</dbReference>
<feature type="chain" id="PRO_5003344414" description="Kringle domain-containing protein" evidence="4">
    <location>
        <begin position="23"/>
        <end position="229"/>
    </location>
</feature>
<protein>
    <recommendedName>
        <fullName evidence="5">Kringle domain-containing protein</fullName>
    </recommendedName>
</protein>
<keyword evidence="7" id="KW-1185">Reference proteome</keyword>
<reference evidence="6" key="3">
    <citation type="submission" date="2025-08" db="UniProtKB">
        <authorList>
            <consortium name="Ensembl"/>
        </authorList>
    </citation>
    <scope>IDENTIFICATION</scope>
</reference>
<dbReference type="Pfam" id="PF00090">
    <property type="entry name" value="TSP_1"/>
    <property type="match status" value="2"/>
</dbReference>
<sequence>MAVFRLLFFVAAACACLGTVSSFDDYDSFDEYDYDYDYGSLDPYTDYDHEYEQSENHNYGYNGYRPSIKPKVPRWGRWGPWSTCSSSCRSGFKTRVRQCLNGFAGQGKCMGPFQVKKCWVKCNNQNTDCYDPRNPTSYQGRVTKTVSGKRCVKWRFFTDRYGSVRTQKNFCRDPSGDGNGPWCFTNKKRRLWDYCDVPYCNQAYWKKWGEWSSCTKSCTVGVRKRVREC</sequence>
<dbReference type="SUPFAM" id="SSF57440">
    <property type="entry name" value="Kringle-like"/>
    <property type="match status" value="1"/>
</dbReference>
<reference evidence="6" key="2">
    <citation type="journal article" date="2008" name="Genome Biol.">
        <title>Improved genome assembly and evidence-based global gene model set for the chordate Ciona intestinalis: new insight into intron and operon populations.</title>
        <authorList>
            <person name="Satou Y."/>
            <person name="Mineta K."/>
            <person name="Ogasawara M."/>
            <person name="Sasakura Y."/>
            <person name="Shoguchi E."/>
            <person name="Ueno K."/>
            <person name="Yamada L."/>
            <person name="Matsumoto J."/>
            <person name="Wasserscheid J."/>
            <person name="Dewar K."/>
            <person name="Wiley G.B."/>
            <person name="Macmil S.L."/>
            <person name="Roe B.A."/>
            <person name="Zeller R.W."/>
            <person name="Hastings K.E."/>
            <person name="Lemaire P."/>
            <person name="Lindquist E."/>
            <person name="Endo T."/>
            <person name="Hotta K."/>
            <person name="Inaba K."/>
        </authorList>
    </citation>
    <scope>NUCLEOTIDE SEQUENCE [LARGE SCALE GENOMIC DNA]</scope>
    <source>
        <strain evidence="6">wild type</strain>
    </source>
</reference>
<keyword evidence="1 3" id="KW-0420">Kringle</keyword>
<reference evidence="7" key="1">
    <citation type="journal article" date="2002" name="Science">
        <title>The draft genome of Ciona intestinalis: insights into chordate and vertebrate origins.</title>
        <authorList>
            <person name="Dehal P."/>
            <person name="Satou Y."/>
            <person name="Campbell R.K."/>
            <person name="Chapman J."/>
            <person name="Degnan B."/>
            <person name="De Tomaso A."/>
            <person name="Davidson B."/>
            <person name="Di Gregorio A."/>
            <person name="Gelpke M."/>
            <person name="Goodstein D.M."/>
            <person name="Harafuji N."/>
            <person name="Hastings K.E."/>
            <person name="Ho I."/>
            <person name="Hotta K."/>
            <person name="Huang W."/>
            <person name="Kawashima T."/>
            <person name="Lemaire P."/>
            <person name="Martinez D."/>
            <person name="Meinertzhagen I.A."/>
            <person name="Necula S."/>
            <person name="Nonaka M."/>
            <person name="Putnam N."/>
            <person name="Rash S."/>
            <person name="Saiga H."/>
            <person name="Satake M."/>
            <person name="Terry A."/>
            <person name="Yamada L."/>
            <person name="Wang H.G."/>
            <person name="Awazu S."/>
            <person name="Azumi K."/>
            <person name="Boore J."/>
            <person name="Branno M."/>
            <person name="Chin-Bow S."/>
            <person name="DeSantis R."/>
            <person name="Doyle S."/>
            <person name="Francino P."/>
            <person name="Keys D.N."/>
            <person name="Haga S."/>
            <person name="Hayashi H."/>
            <person name="Hino K."/>
            <person name="Imai K.S."/>
            <person name="Inaba K."/>
            <person name="Kano S."/>
            <person name="Kobayashi K."/>
            <person name="Kobayashi M."/>
            <person name="Lee B.I."/>
            <person name="Makabe K.W."/>
            <person name="Manohar C."/>
            <person name="Matassi G."/>
            <person name="Medina M."/>
            <person name="Mochizuki Y."/>
            <person name="Mount S."/>
            <person name="Morishita T."/>
            <person name="Miura S."/>
            <person name="Nakayama A."/>
            <person name="Nishizaka S."/>
            <person name="Nomoto H."/>
            <person name="Ohta F."/>
            <person name="Oishi K."/>
            <person name="Rigoutsos I."/>
            <person name="Sano M."/>
            <person name="Sasaki A."/>
            <person name="Sasakura Y."/>
            <person name="Shoguchi E."/>
            <person name="Shin-i T."/>
            <person name="Spagnuolo A."/>
            <person name="Stainier D."/>
            <person name="Suzuki M.M."/>
            <person name="Tassy O."/>
            <person name="Takatori N."/>
            <person name="Tokuoka M."/>
            <person name="Yagi K."/>
            <person name="Yoshizaki F."/>
            <person name="Wada S."/>
            <person name="Zhang C."/>
            <person name="Hyatt P.D."/>
            <person name="Larimer F."/>
            <person name="Detter C."/>
            <person name="Doggett N."/>
            <person name="Glavina T."/>
            <person name="Hawkins T."/>
            <person name="Richardson P."/>
            <person name="Lucas S."/>
            <person name="Kohara Y."/>
            <person name="Levine M."/>
            <person name="Satoh N."/>
            <person name="Rokhsar D.S."/>
        </authorList>
    </citation>
    <scope>NUCLEOTIDE SEQUENCE [LARGE SCALE GENOMIC DNA]</scope>
</reference>
<evidence type="ECO:0000256" key="2">
    <source>
        <dbReference type="ARBA" id="ARBA00023157"/>
    </source>
</evidence>
<dbReference type="Gene3D" id="2.20.100.10">
    <property type="entry name" value="Thrombospondin type-1 (TSP1) repeat"/>
    <property type="match status" value="2"/>
</dbReference>
<dbReference type="InterPro" id="IPR038178">
    <property type="entry name" value="Kringle_sf"/>
</dbReference>
<dbReference type="EMBL" id="EAAA01002955">
    <property type="status" value="NOT_ANNOTATED_CDS"/>
    <property type="molecule type" value="Genomic_DNA"/>
</dbReference>
<dbReference type="Gene3D" id="2.40.20.10">
    <property type="entry name" value="Plasminogen Kringle 4"/>
    <property type="match status" value="1"/>
</dbReference>
<dbReference type="PROSITE" id="PS50070">
    <property type="entry name" value="KRINGLE_2"/>
    <property type="match status" value="1"/>
</dbReference>
<dbReference type="HOGENOM" id="CLU_1212160_0_0_1"/>
<keyword evidence="2" id="KW-1015">Disulfide bond</keyword>
<evidence type="ECO:0000313" key="7">
    <source>
        <dbReference type="Proteomes" id="UP000008144"/>
    </source>
</evidence>
<dbReference type="SMART" id="SM00130">
    <property type="entry name" value="KR"/>
    <property type="match status" value="1"/>
</dbReference>
<dbReference type="InterPro" id="IPR038877">
    <property type="entry name" value="THSD1"/>
</dbReference>
<keyword evidence="4" id="KW-0732">Signal</keyword>
<dbReference type="SUPFAM" id="SSF82895">
    <property type="entry name" value="TSP-1 type 1 repeat"/>
    <property type="match status" value="2"/>
</dbReference>
<organism evidence="6 7">
    <name type="scientific">Ciona intestinalis</name>
    <name type="common">Transparent sea squirt</name>
    <name type="synonym">Ascidia intestinalis</name>
    <dbReference type="NCBI Taxonomy" id="7719"/>
    <lineage>
        <taxon>Eukaryota</taxon>
        <taxon>Metazoa</taxon>
        <taxon>Chordata</taxon>
        <taxon>Tunicata</taxon>
        <taxon>Ascidiacea</taxon>
        <taxon>Phlebobranchia</taxon>
        <taxon>Cionidae</taxon>
        <taxon>Ciona</taxon>
    </lineage>
</organism>
<name>F6V6T7_CIOIN</name>
<proteinExistence type="predicted"/>
<dbReference type="PROSITE" id="PS50092">
    <property type="entry name" value="TSP1"/>
    <property type="match status" value="2"/>
</dbReference>
<dbReference type="InterPro" id="IPR000884">
    <property type="entry name" value="TSP1_rpt"/>
</dbReference>
<dbReference type="Proteomes" id="UP000008144">
    <property type="component" value="Chromosome 9"/>
</dbReference>
<dbReference type="PANTHER" id="PTHR16311:SF3">
    <property type="entry name" value="THROMBOSPONDIN TYPE-1 DOMAIN-CONTAINING PROTEIN 1"/>
    <property type="match status" value="1"/>
</dbReference>
<dbReference type="InterPro" id="IPR000001">
    <property type="entry name" value="Kringle"/>
</dbReference>
<dbReference type="InParanoid" id="F6V6T7"/>
<dbReference type="InterPro" id="IPR013806">
    <property type="entry name" value="Kringle-like"/>
</dbReference>
<feature type="domain" description="Kringle" evidence="5">
    <location>
        <begin position="137"/>
        <end position="200"/>
    </location>
</feature>
<dbReference type="AlphaFoldDB" id="F6V6T7"/>
<dbReference type="Ensembl" id="ENSCINT00000024281.2">
    <property type="protein sequence ID" value="ENSCINP00000024035.2"/>
    <property type="gene ID" value="ENSCING00000013001.2"/>
</dbReference>
<dbReference type="SMART" id="SM00209">
    <property type="entry name" value="TSP1"/>
    <property type="match status" value="1"/>
</dbReference>
<feature type="signal peptide" evidence="4">
    <location>
        <begin position="1"/>
        <end position="22"/>
    </location>
</feature>
<dbReference type="CDD" id="cd00108">
    <property type="entry name" value="KR"/>
    <property type="match status" value="1"/>
</dbReference>
<accession>F6V6T7</accession>
<evidence type="ECO:0000256" key="1">
    <source>
        <dbReference type="ARBA" id="ARBA00022572"/>
    </source>
</evidence>
<evidence type="ECO:0000256" key="4">
    <source>
        <dbReference type="SAM" id="SignalP"/>
    </source>
</evidence>
<reference evidence="6" key="4">
    <citation type="submission" date="2025-09" db="UniProtKB">
        <authorList>
            <consortium name="Ensembl"/>
        </authorList>
    </citation>
    <scope>IDENTIFICATION</scope>
</reference>
<dbReference type="InterPro" id="IPR036383">
    <property type="entry name" value="TSP1_rpt_sf"/>
</dbReference>
<evidence type="ECO:0000256" key="3">
    <source>
        <dbReference type="PROSITE-ProRule" id="PRU00121"/>
    </source>
</evidence>
<comment type="caution">
    <text evidence="3">Lacks conserved residue(s) required for the propagation of feature annotation.</text>
</comment>
<dbReference type="PROSITE" id="PS51257">
    <property type="entry name" value="PROKAR_LIPOPROTEIN"/>
    <property type="match status" value="1"/>
</dbReference>
<evidence type="ECO:0000259" key="5">
    <source>
        <dbReference type="PROSITE" id="PS50070"/>
    </source>
</evidence>
<evidence type="ECO:0000313" key="6">
    <source>
        <dbReference type="Ensembl" id="ENSCINP00000024035.2"/>
    </source>
</evidence>
<dbReference type="Pfam" id="PF00051">
    <property type="entry name" value="Kringle"/>
    <property type="match status" value="1"/>
</dbReference>